<comment type="caution">
    <text evidence="2">The sequence shown here is derived from an EMBL/GenBank/DDBJ whole genome shotgun (WGS) entry which is preliminary data.</text>
</comment>
<gene>
    <name evidence="2" type="ORF">BV898_10457</name>
</gene>
<feature type="region of interest" description="Disordered" evidence="1">
    <location>
        <begin position="58"/>
        <end position="85"/>
    </location>
</feature>
<dbReference type="AlphaFoldDB" id="A0A1W0WJF4"/>
<accession>A0A1W0WJF4</accession>
<reference evidence="3" key="1">
    <citation type="submission" date="2017-01" db="EMBL/GenBank/DDBJ databases">
        <title>Comparative genomics of anhydrobiosis in the tardigrade Hypsibius dujardini.</title>
        <authorList>
            <person name="Yoshida Y."/>
            <person name="Koutsovoulos G."/>
            <person name="Laetsch D."/>
            <person name="Stevens L."/>
            <person name="Kumar S."/>
            <person name="Horikawa D."/>
            <person name="Ishino K."/>
            <person name="Komine S."/>
            <person name="Tomita M."/>
            <person name="Blaxter M."/>
            <person name="Arakawa K."/>
        </authorList>
    </citation>
    <scope>NUCLEOTIDE SEQUENCE [LARGE SCALE GENOMIC DNA]</scope>
    <source>
        <strain evidence="3">Z151</strain>
    </source>
</reference>
<proteinExistence type="predicted"/>
<evidence type="ECO:0000313" key="3">
    <source>
        <dbReference type="Proteomes" id="UP000192578"/>
    </source>
</evidence>
<dbReference type="EMBL" id="MTYJ01000090">
    <property type="protein sequence ID" value="OQV15351.1"/>
    <property type="molecule type" value="Genomic_DNA"/>
</dbReference>
<dbReference type="SMR" id="A0A1W0WJF4"/>
<evidence type="ECO:0000313" key="2">
    <source>
        <dbReference type="EMBL" id="OQV15351.1"/>
    </source>
</evidence>
<keyword evidence="3" id="KW-1185">Reference proteome</keyword>
<protein>
    <submittedName>
        <fullName evidence="2">Uncharacterized protein</fullName>
    </submittedName>
</protein>
<sequence>MAQMTTRNQDTVSSFCRYTVGVASAPCSFGNLMSACPFFGIAYSDRLKAGHAVAKEIQNAQPTNASSEQSVSRKDPKMPQLKRDSTMAVTVKEAKVLFGRGVGTPRANRFRLTAQRRQIKRLSSPTIQRKNATNQTIKDGRCFLVGQLRRDAGSSTISDEVLDLILTGTAFRYKSLWIPGAVGSN</sequence>
<organism evidence="2 3">
    <name type="scientific">Hypsibius exemplaris</name>
    <name type="common">Freshwater tardigrade</name>
    <dbReference type="NCBI Taxonomy" id="2072580"/>
    <lineage>
        <taxon>Eukaryota</taxon>
        <taxon>Metazoa</taxon>
        <taxon>Ecdysozoa</taxon>
        <taxon>Tardigrada</taxon>
        <taxon>Eutardigrada</taxon>
        <taxon>Parachela</taxon>
        <taxon>Hypsibioidea</taxon>
        <taxon>Hypsibiidae</taxon>
        <taxon>Hypsibius</taxon>
    </lineage>
</organism>
<dbReference type="Proteomes" id="UP000192578">
    <property type="component" value="Unassembled WGS sequence"/>
</dbReference>
<evidence type="ECO:0000256" key="1">
    <source>
        <dbReference type="SAM" id="MobiDB-lite"/>
    </source>
</evidence>
<name>A0A1W0WJF4_HYPEX</name>
<feature type="compositionally biased region" description="Polar residues" evidence="1">
    <location>
        <begin position="58"/>
        <end position="70"/>
    </location>
</feature>
<feature type="compositionally biased region" description="Basic and acidic residues" evidence="1">
    <location>
        <begin position="71"/>
        <end position="85"/>
    </location>
</feature>